<reference evidence="7" key="1">
    <citation type="journal article" date="2023" name="GigaByte">
        <title>Genome assembly of the bearded iris, Iris pallida Lam.</title>
        <authorList>
            <person name="Bruccoleri R.E."/>
            <person name="Oakeley E.J."/>
            <person name="Faust A.M.E."/>
            <person name="Altorfer M."/>
            <person name="Dessus-Babus S."/>
            <person name="Burckhardt D."/>
            <person name="Oertli M."/>
            <person name="Naumann U."/>
            <person name="Petersen F."/>
            <person name="Wong J."/>
        </authorList>
    </citation>
    <scope>NUCLEOTIDE SEQUENCE</scope>
    <source>
        <strain evidence="7">GSM-AAB239-AS_SAM_17_03QT</strain>
    </source>
</reference>
<keyword evidence="4" id="KW-0677">Repeat</keyword>
<dbReference type="GO" id="GO:0016020">
    <property type="term" value="C:membrane"/>
    <property type="evidence" value="ECO:0007669"/>
    <property type="project" value="UniProtKB-SubCell"/>
</dbReference>
<sequence>MPTLSRMSMVSPSTLWFLDAGMDRHIPEELGKCKSLKILDISFNSFLGPFPDTFRSLESIGSFIVEGNHLSGPVPTWISNWKHANSIRLSENQFSGKLPSLKLEYLTTFFADANQLSGEIPSSICEAKLLALLSLSENRLMGSIKEIFKGCLHLANLILIGNNLSGEVPGYLGQLPLITLELSRNNFSGFLPNG</sequence>
<dbReference type="InterPro" id="IPR032675">
    <property type="entry name" value="LRR_dom_sf"/>
</dbReference>
<name>A0AAX6F269_IRIPA</name>
<evidence type="ECO:0000256" key="6">
    <source>
        <dbReference type="ARBA" id="ARBA00023136"/>
    </source>
</evidence>
<evidence type="ECO:0000313" key="7">
    <source>
        <dbReference type="EMBL" id="KAJ6810436.1"/>
    </source>
</evidence>
<evidence type="ECO:0000313" key="8">
    <source>
        <dbReference type="Proteomes" id="UP001140949"/>
    </source>
</evidence>
<dbReference type="InterPro" id="IPR001611">
    <property type="entry name" value="Leu-rich_rpt"/>
</dbReference>
<keyword evidence="7" id="KW-0808">Transferase</keyword>
<dbReference type="PANTHER" id="PTHR27008">
    <property type="entry name" value="OS04G0122200 PROTEIN"/>
    <property type="match status" value="1"/>
</dbReference>
<dbReference type="SUPFAM" id="SSF52058">
    <property type="entry name" value="L domain-like"/>
    <property type="match status" value="1"/>
</dbReference>
<dbReference type="Gene3D" id="3.80.10.10">
    <property type="entry name" value="Ribonuclease Inhibitor"/>
    <property type="match status" value="1"/>
</dbReference>
<reference evidence="7" key="2">
    <citation type="submission" date="2023-04" db="EMBL/GenBank/DDBJ databases">
        <authorList>
            <person name="Bruccoleri R.E."/>
            <person name="Oakeley E.J."/>
            <person name="Faust A.-M."/>
            <person name="Dessus-Babus S."/>
            <person name="Altorfer M."/>
            <person name="Burckhardt D."/>
            <person name="Oertli M."/>
            <person name="Naumann U."/>
            <person name="Petersen F."/>
            <person name="Wong J."/>
        </authorList>
    </citation>
    <scope>NUCLEOTIDE SEQUENCE</scope>
    <source>
        <strain evidence="7">GSM-AAB239-AS_SAM_17_03QT</strain>
        <tissue evidence="7">Leaf</tissue>
    </source>
</reference>
<keyword evidence="5" id="KW-1133">Transmembrane helix</keyword>
<keyword evidence="8" id="KW-1185">Reference proteome</keyword>
<evidence type="ECO:0000256" key="4">
    <source>
        <dbReference type="ARBA" id="ARBA00022737"/>
    </source>
</evidence>
<dbReference type="EMBL" id="JANAVB010032420">
    <property type="protein sequence ID" value="KAJ6810436.1"/>
    <property type="molecule type" value="Genomic_DNA"/>
</dbReference>
<dbReference type="InterPro" id="IPR051809">
    <property type="entry name" value="Plant_receptor-like_S/T_kinase"/>
</dbReference>
<keyword evidence="6" id="KW-0472">Membrane</keyword>
<dbReference type="Proteomes" id="UP001140949">
    <property type="component" value="Unassembled WGS sequence"/>
</dbReference>
<keyword evidence="2" id="KW-0433">Leucine-rich repeat</keyword>
<protein>
    <submittedName>
        <fullName evidence="7">Leucine-rich repeat receptor protein kinase MSP1</fullName>
    </submittedName>
</protein>
<evidence type="ECO:0000256" key="1">
    <source>
        <dbReference type="ARBA" id="ARBA00004370"/>
    </source>
</evidence>
<gene>
    <name evidence="7" type="ORF">M6B38_156905</name>
</gene>
<accession>A0AAX6F269</accession>
<evidence type="ECO:0000256" key="2">
    <source>
        <dbReference type="ARBA" id="ARBA00022614"/>
    </source>
</evidence>
<proteinExistence type="predicted"/>
<dbReference type="AlphaFoldDB" id="A0AAX6F269"/>
<organism evidence="7 8">
    <name type="scientific">Iris pallida</name>
    <name type="common">Sweet iris</name>
    <dbReference type="NCBI Taxonomy" id="29817"/>
    <lineage>
        <taxon>Eukaryota</taxon>
        <taxon>Viridiplantae</taxon>
        <taxon>Streptophyta</taxon>
        <taxon>Embryophyta</taxon>
        <taxon>Tracheophyta</taxon>
        <taxon>Spermatophyta</taxon>
        <taxon>Magnoliopsida</taxon>
        <taxon>Liliopsida</taxon>
        <taxon>Asparagales</taxon>
        <taxon>Iridaceae</taxon>
        <taxon>Iridoideae</taxon>
        <taxon>Irideae</taxon>
        <taxon>Iris</taxon>
    </lineage>
</organism>
<dbReference type="GO" id="GO:0016301">
    <property type="term" value="F:kinase activity"/>
    <property type="evidence" value="ECO:0007669"/>
    <property type="project" value="UniProtKB-KW"/>
</dbReference>
<keyword evidence="3" id="KW-0812">Transmembrane</keyword>
<comment type="caution">
    <text evidence="7">The sequence shown here is derived from an EMBL/GenBank/DDBJ whole genome shotgun (WGS) entry which is preliminary data.</text>
</comment>
<evidence type="ECO:0000256" key="3">
    <source>
        <dbReference type="ARBA" id="ARBA00022692"/>
    </source>
</evidence>
<dbReference type="PANTHER" id="PTHR27008:SF499">
    <property type="entry name" value="OS06G0581500 PROTEIN"/>
    <property type="match status" value="1"/>
</dbReference>
<comment type="subcellular location">
    <subcellularLocation>
        <location evidence="1">Membrane</location>
    </subcellularLocation>
</comment>
<evidence type="ECO:0000256" key="5">
    <source>
        <dbReference type="ARBA" id="ARBA00022989"/>
    </source>
</evidence>
<dbReference type="Pfam" id="PF00560">
    <property type="entry name" value="LRR_1"/>
    <property type="match status" value="2"/>
</dbReference>
<keyword evidence="7" id="KW-0675">Receptor</keyword>
<keyword evidence="7" id="KW-0418">Kinase</keyword>